<dbReference type="InterPro" id="IPR025591">
    <property type="entry name" value="RloB"/>
</dbReference>
<evidence type="ECO:0000313" key="3">
    <source>
        <dbReference type="Proteomes" id="UP001595690"/>
    </source>
</evidence>
<feature type="region of interest" description="Disordered" evidence="1">
    <location>
        <begin position="1"/>
        <end position="36"/>
    </location>
</feature>
<evidence type="ECO:0000313" key="2">
    <source>
        <dbReference type="EMBL" id="MFC3893424.1"/>
    </source>
</evidence>
<comment type="caution">
    <text evidence="2">The sequence shown here is derived from an EMBL/GenBank/DDBJ whole genome shotgun (WGS) entry which is preliminary data.</text>
</comment>
<organism evidence="2 3">
    <name type="scientific">Lentzea rhizosphaerae</name>
    <dbReference type="NCBI Taxonomy" id="2041025"/>
    <lineage>
        <taxon>Bacteria</taxon>
        <taxon>Bacillati</taxon>
        <taxon>Actinomycetota</taxon>
        <taxon>Actinomycetes</taxon>
        <taxon>Pseudonocardiales</taxon>
        <taxon>Pseudonocardiaceae</taxon>
        <taxon>Lentzea</taxon>
    </lineage>
</organism>
<gene>
    <name evidence="2" type="ORF">ACFOWZ_18265</name>
</gene>
<evidence type="ECO:0000256" key="1">
    <source>
        <dbReference type="SAM" id="MobiDB-lite"/>
    </source>
</evidence>
<keyword evidence="3" id="KW-1185">Reference proteome</keyword>
<reference evidence="3" key="1">
    <citation type="journal article" date="2019" name="Int. J. Syst. Evol. Microbiol.">
        <title>The Global Catalogue of Microorganisms (GCM) 10K type strain sequencing project: providing services to taxonomists for standard genome sequencing and annotation.</title>
        <authorList>
            <consortium name="The Broad Institute Genomics Platform"/>
            <consortium name="The Broad Institute Genome Sequencing Center for Infectious Disease"/>
            <person name="Wu L."/>
            <person name="Ma J."/>
        </authorList>
    </citation>
    <scope>NUCLEOTIDE SEQUENCE [LARGE SCALE GENOMIC DNA]</scope>
    <source>
        <strain evidence="3">CGMCC 4.7405</strain>
    </source>
</reference>
<dbReference type="RefSeq" id="WP_382373952.1">
    <property type="nucleotide sequence ID" value="NZ_JBHRZI010000015.1"/>
</dbReference>
<proteinExistence type="predicted"/>
<dbReference type="Proteomes" id="UP001595690">
    <property type="component" value="Unassembled WGS sequence"/>
</dbReference>
<protein>
    <submittedName>
        <fullName evidence="2">RloB family protein</fullName>
    </submittedName>
</protein>
<dbReference type="EMBL" id="JBHRZI010000015">
    <property type="protein sequence ID" value="MFC3893424.1"/>
    <property type="molecule type" value="Genomic_DNA"/>
</dbReference>
<name>A0ABV8BUN8_9PSEU</name>
<dbReference type="Pfam" id="PF13707">
    <property type="entry name" value="RloB"/>
    <property type="match status" value="1"/>
</dbReference>
<accession>A0ABV8BUN8</accession>
<sequence>MAPSPTCKQRRSCPPSYEVSMARRENSPRRRRTPTRVSASRVLAVCCGQTEQAYLDGLKRLSKPVTVKAVVKVGSPAQLVRYAGKMRESDRGGFDEYWCVVDVDEFDIAEAIAEAESTGISLAVSNPCFEVWLILHFEGCTAGISSPKAAAEKLRRHVPGYAKGTLDFALLAERVDKAVERAKALGAGNPSSDMWRLVEVVRKH</sequence>